<reference evidence="4" key="1">
    <citation type="submission" date="2017-05" db="UniProtKB">
        <authorList>
            <consortium name="EnsemblMetazoa"/>
        </authorList>
    </citation>
    <scope>IDENTIFICATION</scope>
</reference>
<dbReference type="GO" id="GO:0003676">
    <property type="term" value="F:nucleic acid binding"/>
    <property type="evidence" value="ECO:0007669"/>
    <property type="project" value="InterPro"/>
</dbReference>
<dbReference type="InParanoid" id="A0A1X7U429"/>
<evidence type="ECO:0000256" key="1">
    <source>
        <dbReference type="PROSITE-ProRule" id="PRU00047"/>
    </source>
</evidence>
<dbReference type="InterPro" id="IPR036875">
    <property type="entry name" value="Znf_CCHC_sf"/>
</dbReference>
<dbReference type="GO" id="GO:0008270">
    <property type="term" value="F:zinc ion binding"/>
    <property type="evidence" value="ECO:0007669"/>
    <property type="project" value="UniProtKB-KW"/>
</dbReference>
<dbReference type="Pfam" id="PF00098">
    <property type="entry name" value="zf-CCHC"/>
    <property type="match status" value="1"/>
</dbReference>
<sequence>MATGGAGGDATLEDRLKNLLEAVERSNTQNEQSIARISKRFDEVADLAAKKPKLDRSSIDFKSKGNEDQFIFNERIEDKLTDSVQQLKKLAEAIPAIVRDPPGAVTESLAKAKRSLEEGTSLIAHRQKLIKLADRSDLGWKVVKEYESDELADNEDDEKRIAKAEKAAEKRAAAVVAKKKKVALRPNPQAFATRSSYIGPQQVHMGRQWWQNRSRVPAPFQSSPRLPASEPKPVGPCFRCGGMGHLQSSCPKIASQYPHSSNSCEKSDEFEGCGEYPDECEQSEEIVCHRYWESNDEMDNGYCVKGSLSRHSQFWHEVLCASDYVLGIIDHGYKLPLKMIPPSYSAPNHCSALTSSGLITGIIAILHLCILKCKKKLKERKITKKNELLQRSFCVVSNDHDDVFTRETVASTNAPTTYQCTRTSNLTTDDQLFTLPIN</sequence>
<evidence type="ECO:0000256" key="2">
    <source>
        <dbReference type="SAM" id="Phobius"/>
    </source>
</evidence>
<evidence type="ECO:0000313" key="4">
    <source>
        <dbReference type="EnsemblMetazoa" id="Aqu2.1.22652_001"/>
    </source>
</evidence>
<dbReference type="EnsemblMetazoa" id="Aqu2.1.22652_001">
    <property type="protein sequence ID" value="Aqu2.1.22652_001"/>
    <property type="gene ID" value="Aqu2.1.22652"/>
</dbReference>
<proteinExistence type="predicted"/>
<organism evidence="4">
    <name type="scientific">Amphimedon queenslandica</name>
    <name type="common">Sponge</name>
    <dbReference type="NCBI Taxonomy" id="400682"/>
    <lineage>
        <taxon>Eukaryota</taxon>
        <taxon>Metazoa</taxon>
        <taxon>Porifera</taxon>
        <taxon>Demospongiae</taxon>
        <taxon>Heteroscleromorpha</taxon>
        <taxon>Haplosclerida</taxon>
        <taxon>Niphatidae</taxon>
        <taxon>Amphimedon</taxon>
    </lineage>
</organism>
<keyword evidence="2" id="KW-1133">Transmembrane helix</keyword>
<accession>A0A1X7U429</accession>
<protein>
    <recommendedName>
        <fullName evidence="3">CCHC-type domain-containing protein</fullName>
    </recommendedName>
</protein>
<keyword evidence="2" id="KW-0472">Membrane</keyword>
<dbReference type="InterPro" id="IPR001878">
    <property type="entry name" value="Znf_CCHC"/>
</dbReference>
<dbReference type="SUPFAM" id="SSF57756">
    <property type="entry name" value="Retrovirus zinc finger-like domains"/>
    <property type="match status" value="1"/>
</dbReference>
<dbReference type="AlphaFoldDB" id="A0A1X7U429"/>
<dbReference type="OrthoDB" id="7477527at2759"/>
<dbReference type="OMA" id="TSRECEH"/>
<feature type="transmembrane region" description="Helical" evidence="2">
    <location>
        <begin position="352"/>
        <end position="371"/>
    </location>
</feature>
<keyword evidence="1" id="KW-0479">Metal-binding</keyword>
<feature type="domain" description="CCHC-type" evidence="3">
    <location>
        <begin position="237"/>
        <end position="252"/>
    </location>
</feature>
<keyword evidence="1" id="KW-0863">Zinc-finger</keyword>
<evidence type="ECO:0000259" key="3">
    <source>
        <dbReference type="PROSITE" id="PS50158"/>
    </source>
</evidence>
<dbReference type="SMART" id="SM00343">
    <property type="entry name" value="ZnF_C2HC"/>
    <property type="match status" value="1"/>
</dbReference>
<name>A0A1X7U429_AMPQE</name>
<dbReference type="PROSITE" id="PS50158">
    <property type="entry name" value="ZF_CCHC"/>
    <property type="match status" value="1"/>
</dbReference>
<keyword evidence="1" id="KW-0862">Zinc</keyword>
<keyword evidence="2" id="KW-0812">Transmembrane</keyword>